<dbReference type="HOGENOM" id="CLU_000288_7_34_1"/>
<evidence type="ECO:0000256" key="5">
    <source>
        <dbReference type="ARBA" id="ARBA00022840"/>
    </source>
</evidence>
<organism evidence="7 8">
    <name type="scientific">Rhizophagus irregularis (strain DAOM 197198w)</name>
    <name type="common">Glomus intraradices</name>
    <dbReference type="NCBI Taxonomy" id="1432141"/>
    <lineage>
        <taxon>Eukaryota</taxon>
        <taxon>Fungi</taxon>
        <taxon>Fungi incertae sedis</taxon>
        <taxon>Mucoromycota</taxon>
        <taxon>Glomeromycotina</taxon>
        <taxon>Glomeromycetes</taxon>
        <taxon>Glomerales</taxon>
        <taxon>Glomeraceae</taxon>
        <taxon>Rhizophagus</taxon>
    </lineage>
</organism>
<dbReference type="Gene3D" id="1.10.510.10">
    <property type="entry name" value="Transferase(Phosphotransferase) domain 1"/>
    <property type="match status" value="1"/>
</dbReference>
<dbReference type="PANTHER" id="PTHR46716:SF1">
    <property type="entry name" value="MITOGEN-ACTIVATED PROTEIN KINASE KINASE KINASE 7"/>
    <property type="match status" value="1"/>
</dbReference>
<reference evidence="7 8" key="1">
    <citation type="submission" date="2014-02" db="EMBL/GenBank/DDBJ databases">
        <title>Single nucleus genome sequencing reveals high similarity among nuclei of an endomycorrhizal fungus.</title>
        <authorList>
            <person name="Lin K."/>
            <person name="Geurts R."/>
            <person name="Zhang Z."/>
            <person name="Limpens E."/>
            <person name="Saunders D.G."/>
            <person name="Mu D."/>
            <person name="Pang E."/>
            <person name="Cao H."/>
            <person name="Cha H."/>
            <person name="Lin T."/>
            <person name="Zhou Q."/>
            <person name="Shang Y."/>
            <person name="Li Y."/>
            <person name="Ivanov S."/>
            <person name="Sharma T."/>
            <person name="Velzen R.V."/>
            <person name="Ruijter N.D."/>
            <person name="Aanen D.K."/>
            <person name="Win J."/>
            <person name="Kamoun S."/>
            <person name="Bisseling T."/>
            <person name="Huang S."/>
        </authorList>
    </citation>
    <scope>NUCLEOTIDE SEQUENCE [LARGE SCALE GENOMIC DNA]</scope>
    <source>
        <strain evidence="8">DAOM197198w</strain>
    </source>
</reference>
<keyword evidence="8" id="KW-1185">Reference proteome</keyword>
<keyword evidence="3" id="KW-0547">Nucleotide-binding</keyword>
<keyword evidence="5" id="KW-0067">ATP-binding</keyword>
<dbReference type="GO" id="GO:0007254">
    <property type="term" value="P:JNK cascade"/>
    <property type="evidence" value="ECO:0007669"/>
    <property type="project" value="TreeGrafter"/>
</dbReference>
<dbReference type="InterPro" id="IPR011009">
    <property type="entry name" value="Kinase-like_dom_sf"/>
</dbReference>
<keyword evidence="2" id="KW-0808">Transferase</keyword>
<evidence type="ECO:0000256" key="2">
    <source>
        <dbReference type="ARBA" id="ARBA00022679"/>
    </source>
</evidence>
<dbReference type="GO" id="GO:0005524">
    <property type="term" value="F:ATP binding"/>
    <property type="evidence" value="ECO:0007669"/>
    <property type="project" value="UniProtKB-KW"/>
</dbReference>
<evidence type="ECO:0000256" key="3">
    <source>
        <dbReference type="ARBA" id="ARBA00022741"/>
    </source>
</evidence>
<evidence type="ECO:0000313" key="7">
    <source>
        <dbReference type="EMBL" id="EXX62980.1"/>
    </source>
</evidence>
<dbReference type="GO" id="GO:0004709">
    <property type="term" value="F:MAP kinase kinase kinase activity"/>
    <property type="evidence" value="ECO:0007669"/>
    <property type="project" value="TreeGrafter"/>
</dbReference>
<sequence length="371" mass="44026">MDQFISKNKLKWIPYDKFENINKYSDKKGFSTIYEAKYKEIKVILKDFDYLNNSNESLNEWKIIDSDKIIRIYGFTKNPDTLNYILIMEYTNKGNLRKCLTEITKTWKQKLFNLYKIIDGLNDIHKEDLIHYNFYDDNILCHEYEENMYGIYISDYLGLHQLTKSLNNIYGIIPFMAPEILKGQSYTQASNIYSFSMIMWEFTSGISPFNDKAHDNLQLALDICKGECPEIIKNTPQCYVDLMEKCWNEDPLKRPSASKILNIIKNWISFPLEKKIEDINEELKSNIMEFINASSNNYINHIVNSYSQIYYTSHLHNFTSKDLNEILFLKLKQELFKLEKIAEINNQNFQNEHQMEKNNLQIQLVQLKANI</sequence>
<dbReference type="SUPFAM" id="SSF56112">
    <property type="entry name" value="Protein kinase-like (PK-like)"/>
    <property type="match status" value="1"/>
</dbReference>
<dbReference type="Proteomes" id="UP000022910">
    <property type="component" value="Unassembled WGS sequence"/>
</dbReference>
<dbReference type="InterPro" id="IPR001245">
    <property type="entry name" value="Ser-Thr/Tyr_kinase_cat_dom"/>
</dbReference>
<protein>
    <submittedName>
        <fullName evidence="7">Kcc4p</fullName>
    </submittedName>
</protein>
<proteinExistence type="predicted"/>
<dbReference type="GO" id="GO:0006955">
    <property type="term" value="P:immune response"/>
    <property type="evidence" value="ECO:0007669"/>
    <property type="project" value="TreeGrafter"/>
</dbReference>
<gene>
    <name evidence="7" type="ORF">RirG_156660</name>
</gene>
<accession>A0A015J7Z1</accession>
<dbReference type="PROSITE" id="PS50011">
    <property type="entry name" value="PROTEIN_KINASE_DOM"/>
    <property type="match status" value="1"/>
</dbReference>
<keyword evidence="4" id="KW-0418">Kinase</keyword>
<evidence type="ECO:0000256" key="1">
    <source>
        <dbReference type="ARBA" id="ARBA00022527"/>
    </source>
</evidence>
<evidence type="ECO:0000259" key="6">
    <source>
        <dbReference type="PROSITE" id="PS50011"/>
    </source>
</evidence>
<name>A0A015J7Z1_RHIIW</name>
<dbReference type="AlphaFoldDB" id="A0A015J7Z1"/>
<comment type="caution">
    <text evidence="7">The sequence shown here is derived from an EMBL/GenBank/DDBJ whole genome shotgun (WGS) entry which is preliminary data.</text>
</comment>
<evidence type="ECO:0000313" key="8">
    <source>
        <dbReference type="Proteomes" id="UP000022910"/>
    </source>
</evidence>
<feature type="domain" description="Protein kinase" evidence="6">
    <location>
        <begin position="19"/>
        <end position="268"/>
    </location>
</feature>
<evidence type="ECO:0000256" key="4">
    <source>
        <dbReference type="ARBA" id="ARBA00022777"/>
    </source>
</evidence>
<dbReference type="InterPro" id="IPR000719">
    <property type="entry name" value="Prot_kinase_dom"/>
</dbReference>
<dbReference type="PANTHER" id="PTHR46716">
    <property type="entry name" value="MITOGEN-ACTIVATED PROTEIN KINASE KINASE KINASE 7"/>
    <property type="match status" value="1"/>
</dbReference>
<keyword evidence="1" id="KW-0723">Serine/threonine-protein kinase</keyword>
<dbReference type="EMBL" id="JEMT01024249">
    <property type="protein sequence ID" value="EXX62980.1"/>
    <property type="molecule type" value="Genomic_DNA"/>
</dbReference>
<dbReference type="Pfam" id="PF07714">
    <property type="entry name" value="PK_Tyr_Ser-Thr"/>
    <property type="match status" value="1"/>
</dbReference>